<feature type="transmembrane region" description="Helical" evidence="6">
    <location>
        <begin position="132"/>
        <end position="157"/>
    </location>
</feature>
<feature type="transmembrane region" description="Helical" evidence="6">
    <location>
        <begin position="280"/>
        <end position="301"/>
    </location>
</feature>
<dbReference type="InterPro" id="IPR022791">
    <property type="entry name" value="L-PG_synthase/AglD"/>
</dbReference>
<name>A0ABP8MCD4_9BACT</name>
<keyword evidence="8" id="KW-1185">Reference proteome</keyword>
<evidence type="ECO:0000256" key="5">
    <source>
        <dbReference type="ARBA" id="ARBA00023136"/>
    </source>
</evidence>
<dbReference type="Pfam" id="PF03706">
    <property type="entry name" value="LPG_synthase_TM"/>
    <property type="match status" value="1"/>
</dbReference>
<dbReference type="RefSeq" id="WP_344821525.1">
    <property type="nucleotide sequence ID" value="NZ_BAABEZ010000001.1"/>
</dbReference>
<comment type="caution">
    <text evidence="7">The sequence shown here is derived from an EMBL/GenBank/DDBJ whole genome shotgun (WGS) entry which is preliminary data.</text>
</comment>
<reference evidence="8" key="1">
    <citation type="journal article" date="2019" name="Int. J. Syst. Evol. Microbiol.">
        <title>The Global Catalogue of Microorganisms (GCM) 10K type strain sequencing project: providing services to taxonomists for standard genome sequencing and annotation.</title>
        <authorList>
            <consortium name="The Broad Institute Genomics Platform"/>
            <consortium name="The Broad Institute Genome Sequencing Center for Infectious Disease"/>
            <person name="Wu L."/>
            <person name="Ma J."/>
        </authorList>
    </citation>
    <scope>NUCLEOTIDE SEQUENCE [LARGE SCALE GENOMIC DNA]</scope>
    <source>
        <strain evidence="8">JCM 31921</strain>
    </source>
</reference>
<evidence type="ECO:0000256" key="1">
    <source>
        <dbReference type="ARBA" id="ARBA00004651"/>
    </source>
</evidence>
<evidence type="ECO:0000313" key="7">
    <source>
        <dbReference type="EMBL" id="GAA4448324.1"/>
    </source>
</evidence>
<keyword evidence="5 6" id="KW-0472">Membrane</keyword>
<proteinExistence type="predicted"/>
<evidence type="ECO:0000256" key="4">
    <source>
        <dbReference type="ARBA" id="ARBA00022989"/>
    </source>
</evidence>
<sequence>MNKKTVLLLIQYAVFFGLGFALIYGQYKQLTPADMADLRASVDQVSQRWWIFIPIVIVGFLSHFFRALRWKLMLESLNIRPSVLNITGAVFIGYITNLLIPRMGEVAKCTVMAKYENEPADKLIGTIVAERAFDMVCLLLICVLTFLVQMDVVTAYLQHLSGQLAGKNLPLLVAAGIAGLLALIGGLVFIYRRNKDGKIGKFIKGLAEGVGSILTLKRRGAFLGYTFLIWGSYLFLIVLGFWGLPATEGLTIGAALSVLVFGSLGMIVTPGGLGAYPQALQLVLSMLYAVPASFALAFGWISWLAQTLIILVFGLIALFVLPLYNRARHEQTPVDPAKN</sequence>
<dbReference type="PANTHER" id="PTHR39087:SF2">
    <property type="entry name" value="UPF0104 MEMBRANE PROTEIN MJ1595"/>
    <property type="match status" value="1"/>
</dbReference>
<feature type="transmembrane region" description="Helical" evidence="6">
    <location>
        <begin position="222"/>
        <end position="244"/>
    </location>
</feature>
<evidence type="ECO:0000256" key="3">
    <source>
        <dbReference type="ARBA" id="ARBA00022692"/>
    </source>
</evidence>
<evidence type="ECO:0000256" key="2">
    <source>
        <dbReference type="ARBA" id="ARBA00022475"/>
    </source>
</evidence>
<organism evidence="7 8">
    <name type="scientific">Rurimicrobium arvi</name>
    <dbReference type="NCBI Taxonomy" id="2049916"/>
    <lineage>
        <taxon>Bacteria</taxon>
        <taxon>Pseudomonadati</taxon>
        <taxon>Bacteroidota</taxon>
        <taxon>Chitinophagia</taxon>
        <taxon>Chitinophagales</taxon>
        <taxon>Chitinophagaceae</taxon>
        <taxon>Rurimicrobium</taxon>
    </lineage>
</organism>
<dbReference type="EMBL" id="BAABEZ010000001">
    <property type="protein sequence ID" value="GAA4448324.1"/>
    <property type="molecule type" value="Genomic_DNA"/>
</dbReference>
<gene>
    <name evidence="7" type="ORF">GCM10023092_00660</name>
</gene>
<keyword evidence="3 6" id="KW-0812">Transmembrane</keyword>
<keyword evidence="4 6" id="KW-1133">Transmembrane helix</keyword>
<protein>
    <submittedName>
        <fullName evidence="7">Lysylphosphatidylglycerol synthase transmembrane domain-containing protein</fullName>
    </submittedName>
</protein>
<feature type="transmembrane region" description="Helical" evidence="6">
    <location>
        <begin position="307"/>
        <end position="324"/>
    </location>
</feature>
<feature type="transmembrane region" description="Helical" evidence="6">
    <location>
        <begin position="7"/>
        <end position="27"/>
    </location>
</feature>
<comment type="subcellular location">
    <subcellularLocation>
        <location evidence="1">Cell membrane</location>
        <topology evidence="1">Multi-pass membrane protein</topology>
    </subcellularLocation>
</comment>
<evidence type="ECO:0000256" key="6">
    <source>
        <dbReference type="SAM" id="Phobius"/>
    </source>
</evidence>
<feature type="transmembrane region" description="Helical" evidence="6">
    <location>
        <begin position="169"/>
        <end position="191"/>
    </location>
</feature>
<feature type="transmembrane region" description="Helical" evidence="6">
    <location>
        <begin position="250"/>
        <end position="268"/>
    </location>
</feature>
<dbReference type="Proteomes" id="UP001501410">
    <property type="component" value="Unassembled WGS sequence"/>
</dbReference>
<keyword evidence="2" id="KW-1003">Cell membrane</keyword>
<evidence type="ECO:0000313" key="8">
    <source>
        <dbReference type="Proteomes" id="UP001501410"/>
    </source>
</evidence>
<accession>A0ABP8MCD4</accession>
<dbReference type="PANTHER" id="PTHR39087">
    <property type="entry name" value="UPF0104 MEMBRANE PROTEIN MJ1595"/>
    <property type="match status" value="1"/>
</dbReference>
<feature type="transmembrane region" description="Helical" evidence="6">
    <location>
        <begin position="47"/>
        <end position="65"/>
    </location>
</feature>